<evidence type="ECO:0000313" key="3">
    <source>
        <dbReference type="EMBL" id="KAF9590670.1"/>
    </source>
</evidence>
<gene>
    <name evidence="3" type="ORF">IFM89_036162</name>
</gene>
<keyword evidence="1" id="KW-0732">Signal</keyword>
<dbReference type="OrthoDB" id="594804at2759"/>
<feature type="chain" id="PRO_5032281276" description="FBD domain-containing protein" evidence="1">
    <location>
        <begin position="19"/>
        <end position="249"/>
    </location>
</feature>
<dbReference type="SUPFAM" id="SSF52047">
    <property type="entry name" value="RNI-like"/>
    <property type="match status" value="1"/>
</dbReference>
<evidence type="ECO:0000259" key="2">
    <source>
        <dbReference type="SMART" id="SM00579"/>
    </source>
</evidence>
<evidence type="ECO:0000256" key="1">
    <source>
        <dbReference type="SAM" id="SignalP"/>
    </source>
</evidence>
<organism evidence="3 4">
    <name type="scientific">Coptis chinensis</name>
    <dbReference type="NCBI Taxonomy" id="261450"/>
    <lineage>
        <taxon>Eukaryota</taxon>
        <taxon>Viridiplantae</taxon>
        <taxon>Streptophyta</taxon>
        <taxon>Embryophyta</taxon>
        <taxon>Tracheophyta</taxon>
        <taxon>Spermatophyta</taxon>
        <taxon>Magnoliopsida</taxon>
        <taxon>Ranunculales</taxon>
        <taxon>Ranunculaceae</taxon>
        <taxon>Coptidoideae</taxon>
        <taxon>Coptis</taxon>
    </lineage>
</organism>
<feature type="signal peptide" evidence="1">
    <location>
        <begin position="1"/>
        <end position="18"/>
    </location>
</feature>
<dbReference type="SMART" id="SM00579">
    <property type="entry name" value="FBD"/>
    <property type="match status" value="1"/>
</dbReference>
<dbReference type="InterPro" id="IPR050232">
    <property type="entry name" value="FBL13/AtMIF1-like"/>
</dbReference>
<evidence type="ECO:0000313" key="4">
    <source>
        <dbReference type="Proteomes" id="UP000631114"/>
    </source>
</evidence>
<accession>A0A835H1W2</accession>
<dbReference type="AlphaFoldDB" id="A0A835H1W2"/>
<dbReference type="EMBL" id="JADFTS010000009">
    <property type="protein sequence ID" value="KAF9590670.1"/>
    <property type="molecule type" value="Genomic_DNA"/>
</dbReference>
<dbReference type="Pfam" id="PF08387">
    <property type="entry name" value="FBD"/>
    <property type="match status" value="1"/>
</dbReference>
<dbReference type="PANTHER" id="PTHR31900:SF30">
    <property type="entry name" value="SUPERFAMILY PROTEIN, PUTATIVE-RELATED"/>
    <property type="match status" value="1"/>
</dbReference>
<keyword evidence="4" id="KW-1185">Reference proteome</keyword>
<protein>
    <recommendedName>
        <fullName evidence="2">FBD domain-containing protein</fullName>
    </recommendedName>
</protein>
<dbReference type="InterPro" id="IPR006566">
    <property type="entry name" value="FBD"/>
</dbReference>
<dbReference type="Proteomes" id="UP000631114">
    <property type="component" value="Unassembled WGS sequence"/>
</dbReference>
<proteinExistence type="predicted"/>
<comment type="caution">
    <text evidence="3">The sequence shown here is derived from an EMBL/GenBank/DDBJ whole genome shotgun (WGS) entry which is preliminary data.</text>
</comment>
<reference evidence="3 4" key="1">
    <citation type="submission" date="2020-10" db="EMBL/GenBank/DDBJ databases">
        <title>The Coptis chinensis genome and diversification of protoberbering-type alkaloids.</title>
        <authorList>
            <person name="Wang B."/>
            <person name="Shu S."/>
            <person name="Song C."/>
            <person name="Liu Y."/>
        </authorList>
    </citation>
    <scope>NUCLEOTIDE SEQUENCE [LARGE SCALE GENOMIC DNA]</scope>
    <source>
        <strain evidence="3">HL-2020</strain>
        <tissue evidence="3">Leaf</tissue>
    </source>
</reference>
<feature type="domain" description="FBD" evidence="2">
    <location>
        <begin position="171"/>
        <end position="249"/>
    </location>
</feature>
<sequence length="249" mass="28319">MIIAIVAPVLKSLCVVDTFDTLECLDDECYNCEMKILCVGDLKSLTFDCNFLRVYSLHKLPSLVDPSMNFVGTQFMGNNAVHQVFREFCDVNDLEVSSSVVEVLFRPEISSIMPNLLKVINLEVNKTYDGLDCSSLICLLSDMPNIESLVFSDTHWTFGVNLQILPTLPVRYLQRLESIELRCFYADEDENEIHVVEFLLKNARVLKKMTVISCSALYADPRKQLEVTKKVKKLLRLPRASDCSVIEFS</sequence>
<dbReference type="PANTHER" id="PTHR31900">
    <property type="entry name" value="F-BOX/RNI SUPERFAMILY PROTEIN-RELATED"/>
    <property type="match status" value="1"/>
</dbReference>
<name>A0A835H1W2_9MAGN</name>